<proteinExistence type="predicted"/>
<comment type="caution">
    <text evidence="1">The sequence shown here is derived from an EMBL/GenBank/DDBJ whole genome shotgun (WGS) entry which is preliminary data.</text>
</comment>
<dbReference type="EMBL" id="AAPJ01000005">
    <property type="protein sequence ID" value="EAS49443.1"/>
    <property type="molecule type" value="Genomic_DNA"/>
</dbReference>
<gene>
    <name evidence="1" type="ORF">SI859A1_03046</name>
</gene>
<reference evidence="1 2" key="1">
    <citation type="journal article" date="2008" name="Appl. Environ. Microbiol.">
        <title>Genomic insights into Mn(II) oxidation by the marine alphaproteobacterium Aurantimonas sp. strain SI85-9A1.</title>
        <authorList>
            <person name="Dick G.J."/>
            <person name="Podell S."/>
            <person name="Johnson H.A."/>
            <person name="Rivera-Espinoza Y."/>
            <person name="Bernier-Latmani R."/>
            <person name="McCarthy J.K."/>
            <person name="Torpey J.W."/>
            <person name="Clement B.G."/>
            <person name="Gaasterland T."/>
            <person name="Tebo B.M."/>
        </authorList>
    </citation>
    <scope>NUCLEOTIDE SEQUENCE [LARGE SCALE GENOMIC DNA]</scope>
    <source>
        <strain evidence="1 2">SI85-9A1</strain>
    </source>
</reference>
<protein>
    <submittedName>
        <fullName evidence="1">Putative formylmethanofuran dehydrogenase subunit B</fullName>
    </submittedName>
</protein>
<dbReference type="Proteomes" id="UP000000321">
    <property type="component" value="Unassembled WGS sequence"/>
</dbReference>
<evidence type="ECO:0000313" key="1">
    <source>
        <dbReference type="EMBL" id="EAS49443.1"/>
    </source>
</evidence>
<dbReference type="HOGENOM" id="CLU_034348_1_0_5"/>
<accession>Q1YFY2</accession>
<sequence>MHHGHRKRMVLQNAWIDGQPASTQEAVSAAAELIGRSRLPLVTGLSTDVAGIKAAVALAQIAGGAIDHAASKGIYPLISAMRDSGMMLAAPSEVRRRADRVLVVGDDAFEDAPDMPDYLFDETPDLGKATRGVERQILWLGAGDDVPDLPESVTLHGVNCAGEDLLDALSAIRAELAGHRHGAGPLPVPTVQFVAEWLKEAAFGCAIFAPASLDSLTIEMLAGLVFDLNVETRFTSLPMLRADQAFAAAQATTWATGFPLRSGFGRGYPDHDPHLYRGERLIADGEADLVVHLAALDGQDETEPEWSATVPVVALCGEATDWTHPPKIAFAVATAGRDHDSVLYDNGFGGFVPVAASQAGEDAGGRMTAAAVLAAIAAHLGQTTTEAAA</sequence>
<organism evidence="1 2">
    <name type="scientific">Aurantimonas manganoxydans (strain ATCC BAA-1229 / DSM 21871 / SI85-9A1)</name>
    <dbReference type="NCBI Taxonomy" id="287752"/>
    <lineage>
        <taxon>Bacteria</taxon>
        <taxon>Pseudomonadati</taxon>
        <taxon>Pseudomonadota</taxon>
        <taxon>Alphaproteobacteria</taxon>
        <taxon>Hyphomicrobiales</taxon>
        <taxon>Aurantimonadaceae</taxon>
        <taxon>Aurantimonas</taxon>
    </lineage>
</organism>
<name>Q1YFY2_AURMS</name>
<dbReference type="BioCyc" id="AURANTIMONAS:SI859A1_03046-MONOMER"/>
<keyword evidence="2" id="KW-1185">Reference proteome</keyword>
<dbReference type="AlphaFoldDB" id="Q1YFY2"/>
<evidence type="ECO:0000313" key="2">
    <source>
        <dbReference type="Proteomes" id="UP000000321"/>
    </source>
</evidence>